<dbReference type="InterPro" id="IPR011579">
    <property type="entry name" value="ATPase_dom"/>
</dbReference>
<dbReference type="AlphaFoldDB" id="A0AA45WW38"/>
<dbReference type="PANTHER" id="PTHR34704">
    <property type="entry name" value="ATPASE"/>
    <property type="match status" value="1"/>
</dbReference>
<dbReference type="SUPFAM" id="SSF52540">
    <property type="entry name" value="P-loop containing nucleoside triphosphate hydrolases"/>
    <property type="match status" value="1"/>
</dbReference>
<dbReference type="RefSeq" id="WP_283409318.1">
    <property type="nucleotide sequence ID" value="NZ_FXUF01000006.1"/>
</dbReference>
<proteinExistence type="predicted"/>
<feature type="domain" description="DUF234" evidence="2">
    <location>
        <begin position="316"/>
        <end position="407"/>
    </location>
</feature>
<comment type="caution">
    <text evidence="3">The sequence shown here is derived from an EMBL/GenBank/DDBJ whole genome shotgun (WGS) entry which is preliminary data.</text>
</comment>
<sequence length="475" mass="54976">MFIGRKEELDFLEAAYASQKAELVVLYGRRRIGKTETLHAFCKEKPHSFYTCTEYTDLQQLRAFSSRILTQQHPAAAYVDTFADWEQAFSAITQLPGTEKKLLIIDEFPYMVKNNHGIPSTLQKLWDQQLKEENVMIVLCGSAMAFIEKEILAEKNPLYGRATGILKMKELDFYEAIQFFPHFSPESQVTAYGILGGIPHYLKQFDDRLTLEENILKHIFTRGSILYSEIEFLLRQELRETTVYNTIIEAIALGNTGLNGIHQKTQIDKSKLSVYLKNLLDLHIIYREFPTVSSPKDQANVQRGLYQLSDHYFRFWYAFVFPYFSELEAGSGHQIYQQVVAPSLNDFVSKSFEKACLSYLRHLNKSNRLPFTFVRAGRWWHKDQEIDLLAFDLDRQRWLLGECKYRNQPMTLSNFLQLQQKGSSATAGKAVSPENVCYYLFSKNGFSEDLIRMSQNTPHLHLIDLPQLLNHSPAP</sequence>
<dbReference type="GO" id="GO:0005524">
    <property type="term" value="F:ATP binding"/>
    <property type="evidence" value="ECO:0007669"/>
    <property type="project" value="InterPro"/>
</dbReference>
<dbReference type="InterPro" id="IPR027417">
    <property type="entry name" value="P-loop_NTPase"/>
</dbReference>
<dbReference type="SUPFAM" id="SSF52980">
    <property type="entry name" value="Restriction endonuclease-like"/>
    <property type="match status" value="1"/>
</dbReference>
<feature type="domain" description="ATPase" evidence="1">
    <location>
        <begin position="2"/>
        <end position="205"/>
    </location>
</feature>
<dbReference type="Pfam" id="PF03008">
    <property type="entry name" value="DUF234"/>
    <property type="match status" value="1"/>
</dbReference>
<evidence type="ECO:0000259" key="1">
    <source>
        <dbReference type="Pfam" id="PF01637"/>
    </source>
</evidence>
<evidence type="ECO:0000313" key="4">
    <source>
        <dbReference type="Proteomes" id="UP001158066"/>
    </source>
</evidence>
<evidence type="ECO:0000259" key="2">
    <source>
        <dbReference type="Pfam" id="PF03008"/>
    </source>
</evidence>
<dbReference type="InterPro" id="IPR011335">
    <property type="entry name" value="Restrct_endonuc-II-like"/>
</dbReference>
<dbReference type="PANTHER" id="PTHR34704:SF1">
    <property type="entry name" value="ATPASE"/>
    <property type="match status" value="1"/>
</dbReference>
<dbReference type="Gene3D" id="3.40.50.300">
    <property type="entry name" value="P-loop containing nucleotide triphosphate hydrolases"/>
    <property type="match status" value="1"/>
</dbReference>
<dbReference type="Pfam" id="PF01637">
    <property type="entry name" value="ATPase_2"/>
    <property type="match status" value="1"/>
</dbReference>
<accession>A0AA45WW38</accession>
<protein>
    <recommendedName>
        <fullName evidence="5">ATP-binding protein</fullName>
    </recommendedName>
</protein>
<keyword evidence="4" id="KW-1185">Reference proteome</keyword>
<name>A0AA45WW38_9CLOT</name>
<gene>
    <name evidence="3" type="ORF">SAMN06296020_106148</name>
</gene>
<evidence type="ECO:0008006" key="5">
    <source>
        <dbReference type="Google" id="ProtNLM"/>
    </source>
</evidence>
<dbReference type="EMBL" id="FXUF01000006">
    <property type="protein sequence ID" value="SMP57317.1"/>
    <property type="molecule type" value="Genomic_DNA"/>
</dbReference>
<dbReference type="Proteomes" id="UP001158066">
    <property type="component" value="Unassembled WGS sequence"/>
</dbReference>
<dbReference type="InterPro" id="IPR004256">
    <property type="entry name" value="DUF234"/>
</dbReference>
<reference evidence="3" key="1">
    <citation type="submission" date="2017-05" db="EMBL/GenBank/DDBJ databases">
        <authorList>
            <person name="Varghese N."/>
            <person name="Submissions S."/>
        </authorList>
    </citation>
    <scope>NUCLEOTIDE SEQUENCE</scope>
    <source>
        <strain evidence="3">Su22</strain>
    </source>
</reference>
<organism evidence="3 4">
    <name type="scientific">Anoxynatronum buryatiense</name>
    <dbReference type="NCBI Taxonomy" id="489973"/>
    <lineage>
        <taxon>Bacteria</taxon>
        <taxon>Bacillati</taxon>
        <taxon>Bacillota</taxon>
        <taxon>Clostridia</taxon>
        <taxon>Eubacteriales</taxon>
        <taxon>Clostridiaceae</taxon>
        <taxon>Anoxynatronum</taxon>
    </lineage>
</organism>
<evidence type="ECO:0000313" key="3">
    <source>
        <dbReference type="EMBL" id="SMP57317.1"/>
    </source>
</evidence>